<protein>
    <recommendedName>
        <fullName evidence="1">Phosphotransferase</fullName>
        <ecNumber evidence="1">2.7.1.-</ecNumber>
    </recommendedName>
</protein>
<dbReference type="GO" id="GO:0008865">
    <property type="term" value="F:fructokinase activity"/>
    <property type="evidence" value="ECO:0007669"/>
    <property type="project" value="TreeGrafter"/>
</dbReference>
<dbReference type="InterPro" id="IPR001312">
    <property type="entry name" value="Hexokinase"/>
</dbReference>
<accession>A0AAD7E9R7</accession>
<dbReference type="Proteomes" id="UP001218218">
    <property type="component" value="Unassembled WGS sequence"/>
</dbReference>
<keyword evidence="1" id="KW-0547">Nucleotide-binding</keyword>
<keyword evidence="1" id="KW-0808">Transferase</keyword>
<comment type="similarity">
    <text evidence="1">Belongs to the hexokinase family.</text>
</comment>
<feature type="non-terminal residue" evidence="3">
    <location>
        <position position="115"/>
    </location>
</feature>
<keyword evidence="1" id="KW-0067">ATP-binding</keyword>
<keyword evidence="4" id="KW-1185">Reference proteome</keyword>
<dbReference type="GO" id="GO:0005536">
    <property type="term" value="F:D-glucose binding"/>
    <property type="evidence" value="ECO:0007669"/>
    <property type="project" value="InterPro"/>
</dbReference>
<dbReference type="PRINTS" id="PR00475">
    <property type="entry name" value="HEXOKINASE"/>
</dbReference>
<dbReference type="Pfam" id="PF00349">
    <property type="entry name" value="Hexokinase_1"/>
    <property type="match status" value="1"/>
</dbReference>
<dbReference type="SUPFAM" id="SSF53067">
    <property type="entry name" value="Actin-like ATPase domain"/>
    <property type="match status" value="1"/>
</dbReference>
<dbReference type="GO" id="GO:0006006">
    <property type="term" value="P:glucose metabolic process"/>
    <property type="evidence" value="ECO:0007669"/>
    <property type="project" value="TreeGrafter"/>
</dbReference>
<evidence type="ECO:0000259" key="2">
    <source>
        <dbReference type="Pfam" id="PF00349"/>
    </source>
</evidence>
<evidence type="ECO:0000313" key="3">
    <source>
        <dbReference type="EMBL" id="KAJ7305442.1"/>
    </source>
</evidence>
<dbReference type="GO" id="GO:0004340">
    <property type="term" value="F:glucokinase activity"/>
    <property type="evidence" value="ECO:0007669"/>
    <property type="project" value="TreeGrafter"/>
</dbReference>
<dbReference type="Gene3D" id="3.30.420.40">
    <property type="match status" value="1"/>
</dbReference>
<dbReference type="PROSITE" id="PS51748">
    <property type="entry name" value="HEXOKINASE_2"/>
    <property type="match status" value="1"/>
</dbReference>
<dbReference type="GO" id="GO:0001678">
    <property type="term" value="P:intracellular glucose homeostasis"/>
    <property type="evidence" value="ECO:0007669"/>
    <property type="project" value="InterPro"/>
</dbReference>
<evidence type="ECO:0000256" key="1">
    <source>
        <dbReference type="RuleBase" id="RU362007"/>
    </source>
</evidence>
<dbReference type="InterPro" id="IPR022672">
    <property type="entry name" value="Hexokinase_N"/>
</dbReference>
<sequence>LGLTFSFPVEQTALDSGKIITWTKGFSAKRAIGNDVVKLLQDAFDRKHMHVKSVALVNDVGTFLIPGLCPTAGAPLSRAYTAGGCVLGAIFGTGTNSTYVEDLCANISRIVAYPL</sequence>
<proteinExistence type="inferred from homology"/>
<dbReference type="PANTHER" id="PTHR19443">
    <property type="entry name" value="HEXOKINASE"/>
    <property type="match status" value="1"/>
</dbReference>
<dbReference type="GO" id="GO:0006096">
    <property type="term" value="P:glycolytic process"/>
    <property type="evidence" value="ECO:0007669"/>
    <property type="project" value="UniProtKB-KW"/>
</dbReference>
<dbReference type="GO" id="GO:0005524">
    <property type="term" value="F:ATP binding"/>
    <property type="evidence" value="ECO:0007669"/>
    <property type="project" value="UniProtKB-UniRule"/>
</dbReference>
<dbReference type="EMBL" id="JARIHO010000097">
    <property type="protein sequence ID" value="KAJ7305442.1"/>
    <property type="molecule type" value="Genomic_DNA"/>
</dbReference>
<keyword evidence="1" id="KW-0324">Glycolysis</keyword>
<comment type="caution">
    <text evidence="3">The sequence shown here is derived from an EMBL/GenBank/DDBJ whole genome shotgun (WGS) entry which is preliminary data.</text>
</comment>
<dbReference type="PANTHER" id="PTHR19443:SF30">
    <property type="entry name" value="GLUCOKINASE-1-RELATED"/>
    <property type="match status" value="1"/>
</dbReference>
<name>A0AAD7E9R7_9AGAR</name>
<keyword evidence="1" id="KW-0418">Kinase</keyword>
<feature type="domain" description="Hexokinase N-terminal" evidence="2">
    <location>
        <begin position="1"/>
        <end position="63"/>
    </location>
</feature>
<dbReference type="GO" id="GO:0005739">
    <property type="term" value="C:mitochondrion"/>
    <property type="evidence" value="ECO:0007669"/>
    <property type="project" value="TreeGrafter"/>
</dbReference>
<dbReference type="Gene3D" id="3.40.367.20">
    <property type="match status" value="1"/>
</dbReference>
<dbReference type="GO" id="GO:0005829">
    <property type="term" value="C:cytosol"/>
    <property type="evidence" value="ECO:0007669"/>
    <property type="project" value="TreeGrafter"/>
</dbReference>
<dbReference type="AlphaFoldDB" id="A0AAD7E9R7"/>
<reference evidence="3" key="1">
    <citation type="submission" date="2023-03" db="EMBL/GenBank/DDBJ databases">
        <title>Massive genome expansion in bonnet fungi (Mycena s.s.) driven by repeated elements and novel gene families across ecological guilds.</title>
        <authorList>
            <consortium name="Lawrence Berkeley National Laboratory"/>
            <person name="Harder C.B."/>
            <person name="Miyauchi S."/>
            <person name="Viragh M."/>
            <person name="Kuo A."/>
            <person name="Thoen E."/>
            <person name="Andreopoulos B."/>
            <person name="Lu D."/>
            <person name="Skrede I."/>
            <person name="Drula E."/>
            <person name="Henrissat B."/>
            <person name="Morin E."/>
            <person name="Kohler A."/>
            <person name="Barry K."/>
            <person name="LaButti K."/>
            <person name="Morin E."/>
            <person name="Salamov A."/>
            <person name="Lipzen A."/>
            <person name="Mereny Z."/>
            <person name="Hegedus B."/>
            <person name="Baldrian P."/>
            <person name="Stursova M."/>
            <person name="Weitz H."/>
            <person name="Taylor A."/>
            <person name="Grigoriev I.V."/>
            <person name="Nagy L.G."/>
            <person name="Martin F."/>
            <person name="Kauserud H."/>
        </authorList>
    </citation>
    <scope>NUCLEOTIDE SEQUENCE</scope>
    <source>
        <strain evidence="3">CBHHK002</strain>
    </source>
</reference>
<organism evidence="3 4">
    <name type="scientific">Mycena albidolilacea</name>
    <dbReference type="NCBI Taxonomy" id="1033008"/>
    <lineage>
        <taxon>Eukaryota</taxon>
        <taxon>Fungi</taxon>
        <taxon>Dikarya</taxon>
        <taxon>Basidiomycota</taxon>
        <taxon>Agaricomycotina</taxon>
        <taxon>Agaricomycetes</taxon>
        <taxon>Agaricomycetidae</taxon>
        <taxon>Agaricales</taxon>
        <taxon>Marasmiineae</taxon>
        <taxon>Mycenaceae</taxon>
        <taxon>Mycena</taxon>
    </lineage>
</organism>
<gene>
    <name evidence="3" type="ORF">DFH08DRAFT_721231</name>
</gene>
<dbReference type="EC" id="2.7.1.-" evidence="1"/>
<evidence type="ECO:0000313" key="4">
    <source>
        <dbReference type="Proteomes" id="UP001218218"/>
    </source>
</evidence>
<dbReference type="InterPro" id="IPR043129">
    <property type="entry name" value="ATPase_NBD"/>
</dbReference>